<evidence type="ECO:0000313" key="13">
    <source>
        <dbReference type="EMBL" id="QDS78454.1"/>
    </source>
</evidence>
<dbReference type="InterPro" id="IPR000568">
    <property type="entry name" value="ATP_synth_F0_asu"/>
</dbReference>
<dbReference type="PANTHER" id="PTHR11410">
    <property type="entry name" value="ATP SYNTHASE SUBUNIT A"/>
    <property type="match status" value="1"/>
</dbReference>
<accession>A0A517LS41</accession>
<dbReference type="Gene3D" id="1.20.120.220">
    <property type="entry name" value="ATP synthase, F0 complex, subunit A"/>
    <property type="match status" value="1"/>
</dbReference>
<evidence type="ECO:0000256" key="8">
    <source>
        <dbReference type="ARBA" id="ARBA00023065"/>
    </source>
</evidence>
<keyword evidence="3" id="KW-0813">Transport</keyword>
<keyword evidence="6" id="KW-0375">Hydrogen ion transport</keyword>
<feature type="transmembrane region" description="Helical" evidence="12">
    <location>
        <begin position="20"/>
        <end position="37"/>
    </location>
</feature>
<dbReference type="SMR" id="A0A517LS41"/>
<keyword evidence="10" id="KW-0066">ATP synthesis</keyword>
<dbReference type="GO" id="GO:0046933">
    <property type="term" value="F:proton-transporting ATP synthase activity, rotational mechanism"/>
    <property type="evidence" value="ECO:0007669"/>
    <property type="project" value="TreeGrafter"/>
</dbReference>
<dbReference type="GeneID" id="41661428"/>
<evidence type="ECO:0000256" key="9">
    <source>
        <dbReference type="ARBA" id="ARBA00023136"/>
    </source>
</evidence>
<protein>
    <recommendedName>
        <fullName evidence="11">ATP synthase subunit a</fullName>
    </recommendedName>
</protein>
<feature type="transmembrane region" description="Helical" evidence="12">
    <location>
        <begin position="65"/>
        <end position="91"/>
    </location>
</feature>
<evidence type="ECO:0000256" key="12">
    <source>
        <dbReference type="SAM" id="Phobius"/>
    </source>
</evidence>
<dbReference type="Pfam" id="PF00119">
    <property type="entry name" value="ATP-synt_A"/>
    <property type="match status" value="1"/>
</dbReference>
<dbReference type="PRINTS" id="PR00123">
    <property type="entry name" value="ATPASEA"/>
</dbReference>
<evidence type="ECO:0000256" key="7">
    <source>
        <dbReference type="ARBA" id="ARBA00022989"/>
    </source>
</evidence>
<evidence type="ECO:0000256" key="11">
    <source>
        <dbReference type="RuleBase" id="RU004450"/>
    </source>
</evidence>
<evidence type="ECO:0000256" key="5">
    <source>
        <dbReference type="ARBA" id="ARBA00022692"/>
    </source>
</evidence>
<dbReference type="InterPro" id="IPR045083">
    <property type="entry name" value="ATP_synth_F0_asu_bact/mt"/>
</dbReference>
<evidence type="ECO:0000256" key="1">
    <source>
        <dbReference type="ARBA" id="ARBA00004141"/>
    </source>
</evidence>
<dbReference type="PANTHER" id="PTHR11410:SF0">
    <property type="entry name" value="ATP SYNTHASE SUBUNIT A"/>
    <property type="match status" value="1"/>
</dbReference>
<dbReference type="RefSeq" id="YP_009686635.1">
    <property type="nucleotide sequence ID" value="NC_044469.1"/>
</dbReference>
<dbReference type="PROSITE" id="PS00449">
    <property type="entry name" value="ATPASE_A"/>
    <property type="match status" value="1"/>
</dbReference>
<proteinExistence type="inferred from homology"/>
<keyword evidence="8" id="KW-0406">Ion transport</keyword>
<evidence type="ECO:0000256" key="2">
    <source>
        <dbReference type="ARBA" id="ARBA00006810"/>
    </source>
</evidence>
<comment type="subcellular location">
    <subcellularLocation>
        <location evidence="1">Membrane</location>
        <topology evidence="1">Multi-pass membrane protein</topology>
    </subcellularLocation>
    <subcellularLocation>
        <location evidence="11">Mitochondrion inner membrane</location>
        <topology evidence="11">Multi-pass membrane protein</topology>
    </subcellularLocation>
</comment>
<dbReference type="EMBL" id="MK354235">
    <property type="protein sequence ID" value="QDS78454.1"/>
    <property type="molecule type" value="Genomic_DNA"/>
</dbReference>
<evidence type="ECO:0000256" key="10">
    <source>
        <dbReference type="ARBA" id="ARBA00023310"/>
    </source>
</evidence>
<keyword evidence="7 12" id="KW-1133">Transmembrane helix</keyword>
<gene>
    <name evidence="13" type="primary">atp6</name>
</gene>
<feature type="transmembrane region" description="Helical" evidence="12">
    <location>
        <begin position="194"/>
        <end position="219"/>
    </location>
</feature>
<evidence type="ECO:0000256" key="6">
    <source>
        <dbReference type="ARBA" id="ARBA00022781"/>
    </source>
</evidence>
<sequence>MMTNLFSIFDPSTPNFLSSNWSAILIFLLMAPVMIWNSPTRFTHTFLLLTNYLFSEFKPLIKKSAFVLITPVALFTFIAYNNVAGLAPYVFTGSSQLVFTLTLALPLWLTLMIYGWINNTSNLLVHLIPQSTPALLMPFMVLIETVSNLIRPLTLAVRLTANMVAGHLLIVLLNSADPSTPLVLSPILFTAKQALLMLEIAVAFIQAYVFSVLVTLYAAEFTN</sequence>
<keyword evidence="9 12" id="KW-0472">Membrane</keyword>
<geneLocation type="mitochondrion" evidence="13"/>
<dbReference type="InterPro" id="IPR023011">
    <property type="entry name" value="ATP_synth_F0_asu_AS"/>
</dbReference>
<name>A0A517LS41_9CRUS</name>
<dbReference type="CDD" id="cd00310">
    <property type="entry name" value="ATP-synt_Fo_a_6"/>
    <property type="match status" value="1"/>
</dbReference>
<keyword evidence="5 12" id="KW-0812">Transmembrane</keyword>
<evidence type="ECO:0000256" key="4">
    <source>
        <dbReference type="ARBA" id="ARBA00022547"/>
    </source>
</evidence>
<keyword evidence="13" id="KW-0496">Mitochondrion</keyword>
<evidence type="ECO:0000256" key="3">
    <source>
        <dbReference type="ARBA" id="ARBA00022448"/>
    </source>
</evidence>
<keyword evidence="4" id="KW-0138">CF(0)</keyword>
<dbReference type="SUPFAM" id="SSF81336">
    <property type="entry name" value="F1F0 ATP synthase subunit A"/>
    <property type="match status" value="1"/>
</dbReference>
<dbReference type="NCBIfam" id="TIGR01131">
    <property type="entry name" value="ATP_synt_6_or_A"/>
    <property type="match status" value="1"/>
</dbReference>
<dbReference type="GO" id="GO:0005743">
    <property type="term" value="C:mitochondrial inner membrane"/>
    <property type="evidence" value="ECO:0007669"/>
    <property type="project" value="UniProtKB-SubCell"/>
</dbReference>
<comment type="similarity">
    <text evidence="2">Belongs to the ATPase A chain family.</text>
</comment>
<organism evidence="13">
    <name type="scientific">Gammarus lacustris</name>
    <dbReference type="NCBI Taxonomy" id="52639"/>
    <lineage>
        <taxon>Eukaryota</taxon>
        <taxon>Metazoa</taxon>
        <taxon>Ecdysozoa</taxon>
        <taxon>Arthropoda</taxon>
        <taxon>Crustacea</taxon>
        <taxon>Multicrustacea</taxon>
        <taxon>Malacostraca</taxon>
        <taxon>Eumalacostraca</taxon>
        <taxon>Peracarida</taxon>
        <taxon>Amphipoda</taxon>
        <taxon>Senticaudata</taxon>
        <taxon>Gammarida</taxon>
        <taxon>Gammaridira</taxon>
        <taxon>Gammaroidea</taxon>
        <taxon>Gammaridae</taxon>
        <taxon>Gammarus</taxon>
    </lineage>
</organism>
<dbReference type="AlphaFoldDB" id="A0A517LS41"/>
<reference evidence="13" key="1">
    <citation type="submission" date="2019-01" db="EMBL/GenBank/DDBJ databases">
        <title>The complete mitochondrial genomes of Gammarus pisinnus and Gammarus lacustris.</title>
        <authorList>
            <person name="Sun S."/>
        </authorList>
    </citation>
    <scope>NUCLEOTIDE SEQUENCE</scope>
</reference>
<feature type="transmembrane region" description="Helical" evidence="12">
    <location>
        <begin position="97"/>
        <end position="117"/>
    </location>
</feature>
<dbReference type="GO" id="GO:0045259">
    <property type="term" value="C:proton-transporting ATP synthase complex"/>
    <property type="evidence" value="ECO:0007669"/>
    <property type="project" value="UniProtKB-KW"/>
</dbReference>
<dbReference type="InterPro" id="IPR035908">
    <property type="entry name" value="F0_ATP_A_sf"/>
</dbReference>
<feature type="transmembrane region" description="Helical" evidence="12">
    <location>
        <begin position="155"/>
        <end position="173"/>
    </location>
</feature>